<dbReference type="GO" id="GO:0016491">
    <property type="term" value="F:oxidoreductase activity"/>
    <property type="evidence" value="ECO:0007669"/>
    <property type="project" value="InterPro"/>
</dbReference>
<feature type="domain" description="Thioredoxin" evidence="2">
    <location>
        <begin position="65"/>
        <end position="210"/>
    </location>
</feature>
<dbReference type="Gene3D" id="3.40.30.10">
    <property type="entry name" value="Glutaredoxin"/>
    <property type="match status" value="1"/>
</dbReference>
<dbReference type="CDD" id="cd03012">
    <property type="entry name" value="TlpA_like_DipZ_like"/>
    <property type="match status" value="1"/>
</dbReference>
<keyword evidence="4" id="KW-1185">Reference proteome</keyword>
<dbReference type="GO" id="GO:0016853">
    <property type="term" value="F:isomerase activity"/>
    <property type="evidence" value="ECO:0007669"/>
    <property type="project" value="UniProtKB-KW"/>
</dbReference>
<accession>A0A4R6RPC2</accession>
<feature type="signal peptide" evidence="1">
    <location>
        <begin position="1"/>
        <end position="41"/>
    </location>
</feature>
<reference evidence="3 4" key="1">
    <citation type="submission" date="2019-03" db="EMBL/GenBank/DDBJ databases">
        <title>Genomic Encyclopedia of Type Strains, Phase IV (KMG-IV): sequencing the most valuable type-strain genomes for metagenomic binning, comparative biology and taxonomic classification.</title>
        <authorList>
            <person name="Goeker M."/>
        </authorList>
    </citation>
    <scope>NUCLEOTIDE SEQUENCE [LARGE SCALE GENOMIC DNA]</scope>
    <source>
        <strain evidence="3 4">DSM 11901</strain>
    </source>
</reference>
<sequence length="212" mass="23485">MKPPMKPAMNRPMRPMRPMRHPWAWPALALAVTLAAWPWPATPGHAADAPAVGSQAAPVTAIHAAKALRAAPPLVGLGPWFNSPPLNLPALRGKVVLVDFWTHGCSNCIHTLPHVQAWHQRYKDQGLVVIGVHTPEFPSEREAANVQAAIRRHGLGYPIAMDNDFRTWEAWRNAYWPALYLIDKQGRVVFQHVGEGGYEHTEARIQAALRAP</sequence>
<evidence type="ECO:0000259" key="2">
    <source>
        <dbReference type="PROSITE" id="PS51352"/>
    </source>
</evidence>
<dbReference type="GO" id="GO:0016209">
    <property type="term" value="F:antioxidant activity"/>
    <property type="evidence" value="ECO:0007669"/>
    <property type="project" value="InterPro"/>
</dbReference>
<dbReference type="InterPro" id="IPR036249">
    <property type="entry name" value="Thioredoxin-like_sf"/>
</dbReference>
<name>A0A4R6RPC2_9BURK</name>
<protein>
    <submittedName>
        <fullName evidence="3">Thiol-disulfide isomerase/thioredoxin</fullName>
    </submittedName>
</protein>
<keyword evidence="3" id="KW-0413">Isomerase</keyword>
<dbReference type="InterPro" id="IPR000866">
    <property type="entry name" value="AhpC/TSA"/>
</dbReference>
<gene>
    <name evidence="3" type="ORF">EV672_101746</name>
</gene>
<dbReference type="Pfam" id="PF00578">
    <property type="entry name" value="AhpC-TSA"/>
    <property type="match status" value="1"/>
</dbReference>
<evidence type="ECO:0000256" key="1">
    <source>
        <dbReference type="SAM" id="SignalP"/>
    </source>
</evidence>
<keyword evidence="1" id="KW-0732">Signal</keyword>
<dbReference type="InterPro" id="IPR013766">
    <property type="entry name" value="Thioredoxin_domain"/>
</dbReference>
<dbReference type="PANTHER" id="PTHR42852">
    <property type="entry name" value="THIOL:DISULFIDE INTERCHANGE PROTEIN DSBE"/>
    <property type="match status" value="1"/>
</dbReference>
<evidence type="ECO:0000313" key="3">
    <source>
        <dbReference type="EMBL" id="TDP88593.1"/>
    </source>
</evidence>
<feature type="chain" id="PRO_5020666357" evidence="1">
    <location>
        <begin position="42"/>
        <end position="212"/>
    </location>
</feature>
<dbReference type="EMBL" id="SNXW01000001">
    <property type="protein sequence ID" value="TDP88593.1"/>
    <property type="molecule type" value="Genomic_DNA"/>
</dbReference>
<dbReference type="Proteomes" id="UP000294593">
    <property type="component" value="Unassembled WGS sequence"/>
</dbReference>
<organism evidence="3 4">
    <name type="scientific">Aquabacterium commune</name>
    <dbReference type="NCBI Taxonomy" id="70586"/>
    <lineage>
        <taxon>Bacteria</taxon>
        <taxon>Pseudomonadati</taxon>
        <taxon>Pseudomonadota</taxon>
        <taxon>Betaproteobacteria</taxon>
        <taxon>Burkholderiales</taxon>
        <taxon>Aquabacterium</taxon>
    </lineage>
</organism>
<evidence type="ECO:0000313" key="4">
    <source>
        <dbReference type="Proteomes" id="UP000294593"/>
    </source>
</evidence>
<comment type="caution">
    <text evidence="3">The sequence shown here is derived from an EMBL/GenBank/DDBJ whole genome shotgun (WGS) entry which is preliminary data.</text>
</comment>
<proteinExistence type="predicted"/>
<dbReference type="PANTHER" id="PTHR42852:SF13">
    <property type="entry name" value="PROTEIN DIPZ"/>
    <property type="match status" value="1"/>
</dbReference>
<dbReference type="PROSITE" id="PS51352">
    <property type="entry name" value="THIOREDOXIN_2"/>
    <property type="match status" value="1"/>
</dbReference>
<dbReference type="SUPFAM" id="SSF52833">
    <property type="entry name" value="Thioredoxin-like"/>
    <property type="match status" value="1"/>
</dbReference>
<dbReference type="AlphaFoldDB" id="A0A4R6RPC2"/>
<dbReference type="InterPro" id="IPR050553">
    <property type="entry name" value="Thioredoxin_ResA/DsbE_sf"/>
</dbReference>